<keyword evidence="5" id="KW-1185">Reference proteome</keyword>
<gene>
    <name evidence="4" type="ORF">GCM10023184_45710</name>
</gene>
<evidence type="ECO:0000256" key="1">
    <source>
        <dbReference type="ARBA" id="ARBA00022553"/>
    </source>
</evidence>
<dbReference type="Pfam" id="PF00072">
    <property type="entry name" value="Response_reg"/>
    <property type="match status" value="1"/>
</dbReference>
<dbReference type="Gene3D" id="3.40.50.2300">
    <property type="match status" value="1"/>
</dbReference>
<dbReference type="SMART" id="SM00448">
    <property type="entry name" value="REC"/>
    <property type="match status" value="1"/>
</dbReference>
<dbReference type="InterPro" id="IPR050595">
    <property type="entry name" value="Bact_response_regulator"/>
</dbReference>
<dbReference type="RefSeq" id="WP_345258349.1">
    <property type="nucleotide sequence ID" value="NZ_BAABGY010000019.1"/>
</dbReference>
<dbReference type="PANTHER" id="PTHR44591">
    <property type="entry name" value="STRESS RESPONSE REGULATOR PROTEIN 1"/>
    <property type="match status" value="1"/>
</dbReference>
<dbReference type="PROSITE" id="PS50110">
    <property type="entry name" value="RESPONSE_REGULATORY"/>
    <property type="match status" value="1"/>
</dbReference>
<name>A0ABP8HTZ8_9BACT</name>
<dbReference type="Proteomes" id="UP001501725">
    <property type="component" value="Unassembled WGS sequence"/>
</dbReference>
<evidence type="ECO:0000256" key="2">
    <source>
        <dbReference type="PROSITE-ProRule" id="PRU00169"/>
    </source>
</evidence>
<accession>A0ABP8HTZ8</accession>
<reference evidence="5" key="1">
    <citation type="journal article" date="2019" name="Int. J. Syst. Evol. Microbiol.">
        <title>The Global Catalogue of Microorganisms (GCM) 10K type strain sequencing project: providing services to taxonomists for standard genome sequencing and annotation.</title>
        <authorList>
            <consortium name="The Broad Institute Genomics Platform"/>
            <consortium name="The Broad Institute Genome Sequencing Center for Infectious Disease"/>
            <person name="Wu L."/>
            <person name="Ma J."/>
        </authorList>
    </citation>
    <scope>NUCLEOTIDE SEQUENCE [LARGE SCALE GENOMIC DNA]</scope>
    <source>
        <strain evidence="5">JCM 17919</strain>
    </source>
</reference>
<organism evidence="4 5">
    <name type="scientific">Flaviaesturariibacter amylovorans</name>
    <dbReference type="NCBI Taxonomy" id="1084520"/>
    <lineage>
        <taxon>Bacteria</taxon>
        <taxon>Pseudomonadati</taxon>
        <taxon>Bacteroidota</taxon>
        <taxon>Chitinophagia</taxon>
        <taxon>Chitinophagales</taxon>
        <taxon>Chitinophagaceae</taxon>
        <taxon>Flaviaestuariibacter</taxon>
    </lineage>
</organism>
<evidence type="ECO:0000313" key="5">
    <source>
        <dbReference type="Proteomes" id="UP001501725"/>
    </source>
</evidence>
<keyword evidence="1 2" id="KW-0597">Phosphoprotein</keyword>
<dbReference type="SUPFAM" id="SSF52172">
    <property type="entry name" value="CheY-like"/>
    <property type="match status" value="1"/>
</dbReference>
<dbReference type="InterPro" id="IPR011006">
    <property type="entry name" value="CheY-like_superfamily"/>
</dbReference>
<proteinExistence type="predicted"/>
<evidence type="ECO:0000259" key="3">
    <source>
        <dbReference type="PROSITE" id="PS50110"/>
    </source>
</evidence>
<feature type="modified residue" description="4-aspartylphosphate" evidence="2">
    <location>
        <position position="59"/>
    </location>
</feature>
<dbReference type="PANTHER" id="PTHR44591:SF3">
    <property type="entry name" value="RESPONSE REGULATORY DOMAIN-CONTAINING PROTEIN"/>
    <property type="match status" value="1"/>
</dbReference>
<comment type="caution">
    <text evidence="4">The sequence shown here is derived from an EMBL/GenBank/DDBJ whole genome shotgun (WGS) entry which is preliminary data.</text>
</comment>
<dbReference type="InterPro" id="IPR001789">
    <property type="entry name" value="Sig_transdc_resp-reg_receiver"/>
</dbReference>
<feature type="domain" description="Response regulatory" evidence="3">
    <location>
        <begin position="6"/>
        <end position="125"/>
    </location>
</feature>
<sequence>MTPPKLVLYADDDADDRYIMASMFEAHSDLELLTFSNGKELISFLDHVDREVICGIILDQNMPMMDGMETLLEIRKRQAFQSTPAIVYSTNEFTGSNRRPLNFNGRFIQKPNTFQQIKAVVDQISELFRQS</sequence>
<evidence type="ECO:0000313" key="4">
    <source>
        <dbReference type="EMBL" id="GAA4344424.1"/>
    </source>
</evidence>
<protein>
    <recommendedName>
        <fullName evidence="3">Response regulatory domain-containing protein</fullName>
    </recommendedName>
</protein>
<dbReference type="EMBL" id="BAABGY010000019">
    <property type="protein sequence ID" value="GAA4344424.1"/>
    <property type="molecule type" value="Genomic_DNA"/>
</dbReference>